<organism evidence="2 3">
    <name type="scientific">Fervidobacterium gondwanense DSM 13020</name>
    <dbReference type="NCBI Taxonomy" id="1121883"/>
    <lineage>
        <taxon>Bacteria</taxon>
        <taxon>Thermotogati</taxon>
        <taxon>Thermotogota</taxon>
        <taxon>Thermotogae</taxon>
        <taxon>Thermotogales</taxon>
        <taxon>Fervidobacteriaceae</taxon>
        <taxon>Fervidobacterium</taxon>
    </lineage>
</organism>
<accession>A0A1M7RSN5</accession>
<keyword evidence="3" id="KW-1185">Reference proteome</keyword>
<feature type="domain" description="AAA+ ATPase" evidence="1">
    <location>
        <begin position="39"/>
        <end position="168"/>
    </location>
</feature>
<dbReference type="AlphaFoldDB" id="A0A1M7RSN5"/>
<protein>
    <recommendedName>
        <fullName evidence="1">AAA+ ATPase domain-containing protein</fullName>
    </recommendedName>
</protein>
<sequence length="442" mass="51606">MTREEILQVLMRWNNWGRGMAINTILRTTSEEANILINYQGVVVIKGPRRAGKSTLLYQVMDTLSAEREQRSLLYVNFEDYAFSSERLTPKMIEAIIDVYRQEIYPEGNFVLFLDEIQNVENWHRWVRTAIDSGLVKTIFVTGSSSKLLSAEFATLLSGRHVDIELLPFSFREYVNAEGYNPSDRIEVLSNSNLYLSLLKNYLTYGGFPEVVVDEKKEFLAYKILSQYAEDMILKDVTARYNIQNLRLLKALSKIIAQNVSNKLSIRKLQRELEEVFGEKSSTTTFSNYIDHLESAYFCFSVHKFDYSVKESTKSPAKYYLVDTGLRNAISPSFTPDRGRLLENAVYLKLRAIYEEIYYWEGRNEIDFVCRKENRLDLYNVAYASNEDEIKDRELKGFAEFPYRSNGNYLITWDLWKEISYNGVKIQCIPAHLFLLNMWKQD</sequence>
<dbReference type="SUPFAM" id="SSF52540">
    <property type="entry name" value="P-loop containing nucleoside triphosphate hydrolases"/>
    <property type="match status" value="1"/>
</dbReference>
<dbReference type="Gene3D" id="3.40.50.300">
    <property type="entry name" value="P-loop containing nucleotide triphosphate hydrolases"/>
    <property type="match status" value="1"/>
</dbReference>
<dbReference type="InterPro" id="IPR041682">
    <property type="entry name" value="AAA_14"/>
</dbReference>
<reference evidence="3" key="1">
    <citation type="submission" date="2016-12" db="EMBL/GenBank/DDBJ databases">
        <authorList>
            <person name="Varghese N."/>
            <person name="Submissions S."/>
        </authorList>
    </citation>
    <scope>NUCLEOTIDE SEQUENCE [LARGE SCALE GENOMIC DNA]</scope>
    <source>
        <strain evidence="3">DSM 13020</strain>
    </source>
</reference>
<dbReference type="PANTHER" id="PTHR33295">
    <property type="entry name" value="ATPASE"/>
    <property type="match status" value="1"/>
</dbReference>
<dbReference type="InterPro" id="IPR025420">
    <property type="entry name" value="DUF4143"/>
</dbReference>
<dbReference type="Pfam" id="PF13635">
    <property type="entry name" value="DUF4143"/>
    <property type="match status" value="1"/>
</dbReference>
<dbReference type="STRING" id="1121883.SAMN02745226_00098"/>
<proteinExistence type="predicted"/>
<dbReference type="Proteomes" id="UP000184207">
    <property type="component" value="Unassembled WGS sequence"/>
</dbReference>
<evidence type="ECO:0000313" key="2">
    <source>
        <dbReference type="EMBL" id="SHN49136.1"/>
    </source>
</evidence>
<dbReference type="RefSeq" id="WP_072757225.1">
    <property type="nucleotide sequence ID" value="NZ_FRDJ01000001.1"/>
</dbReference>
<name>A0A1M7RSN5_FERGO</name>
<dbReference type="EMBL" id="FRDJ01000001">
    <property type="protein sequence ID" value="SHN49136.1"/>
    <property type="molecule type" value="Genomic_DNA"/>
</dbReference>
<dbReference type="Pfam" id="PF13173">
    <property type="entry name" value="AAA_14"/>
    <property type="match status" value="1"/>
</dbReference>
<dbReference type="InterPro" id="IPR003593">
    <property type="entry name" value="AAA+_ATPase"/>
</dbReference>
<dbReference type="PANTHER" id="PTHR33295:SF18">
    <property type="entry name" value="AAA+ ATPASE DOMAIN-CONTAINING PROTEIN"/>
    <property type="match status" value="1"/>
</dbReference>
<gene>
    <name evidence="2" type="ORF">SAMN02745226_00098</name>
</gene>
<evidence type="ECO:0000313" key="3">
    <source>
        <dbReference type="Proteomes" id="UP000184207"/>
    </source>
</evidence>
<evidence type="ECO:0000259" key="1">
    <source>
        <dbReference type="SMART" id="SM00382"/>
    </source>
</evidence>
<dbReference type="InterPro" id="IPR027417">
    <property type="entry name" value="P-loop_NTPase"/>
</dbReference>
<dbReference type="SMART" id="SM00382">
    <property type="entry name" value="AAA"/>
    <property type="match status" value="1"/>
</dbReference>
<dbReference type="OrthoDB" id="9783412at2"/>